<gene>
    <name evidence="1" type="ORF">GALL_402770</name>
</gene>
<comment type="caution">
    <text evidence="1">The sequence shown here is derived from an EMBL/GenBank/DDBJ whole genome shotgun (WGS) entry which is preliminary data.</text>
</comment>
<dbReference type="EMBL" id="MLJW01001485">
    <property type="protein sequence ID" value="OIQ78029.1"/>
    <property type="molecule type" value="Genomic_DNA"/>
</dbReference>
<protein>
    <submittedName>
        <fullName evidence="1">Uncharacterized protein</fullName>
    </submittedName>
</protein>
<name>A0A1J5QQ03_9ZZZZ</name>
<proteinExistence type="predicted"/>
<sequence length="90" mass="10083">MPGTDPHAGQPSYTLTLAHDDAAWTVHHRRADLTWNELPRGGHVLGFVLARTASEAYPIGILVARMRLNLDAGSHDVVYGPQMRRYFEPY</sequence>
<dbReference type="AlphaFoldDB" id="A0A1J5QQ03"/>
<reference evidence="1" key="1">
    <citation type="submission" date="2016-10" db="EMBL/GenBank/DDBJ databases">
        <title>Sequence of Gallionella enrichment culture.</title>
        <authorList>
            <person name="Poehlein A."/>
            <person name="Muehling M."/>
            <person name="Daniel R."/>
        </authorList>
    </citation>
    <scope>NUCLEOTIDE SEQUENCE</scope>
</reference>
<organism evidence="1">
    <name type="scientific">mine drainage metagenome</name>
    <dbReference type="NCBI Taxonomy" id="410659"/>
    <lineage>
        <taxon>unclassified sequences</taxon>
        <taxon>metagenomes</taxon>
        <taxon>ecological metagenomes</taxon>
    </lineage>
</organism>
<evidence type="ECO:0000313" key="1">
    <source>
        <dbReference type="EMBL" id="OIQ78029.1"/>
    </source>
</evidence>
<accession>A0A1J5QQ03</accession>